<proteinExistence type="predicted"/>
<name>A0AAN9RSW3_PHACN</name>
<gene>
    <name evidence="1" type="ORF">VNO80_01418</name>
</gene>
<organism evidence="1 2">
    <name type="scientific">Phaseolus coccineus</name>
    <name type="common">Scarlet runner bean</name>
    <name type="synonym">Phaseolus multiflorus</name>
    <dbReference type="NCBI Taxonomy" id="3886"/>
    <lineage>
        <taxon>Eukaryota</taxon>
        <taxon>Viridiplantae</taxon>
        <taxon>Streptophyta</taxon>
        <taxon>Embryophyta</taxon>
        <taxon>Tracheophyta</taxon>
        <taxon>Spermatophyta</taxon>
        <taxon>Magnoliopsida</taxon>
        <taxon>eudicotyledons</taxon>
        <taxon>Gunneridae</taxon>
        <taxon>Pentapetalae</taxon>
        <taxon>rosids</taxon>
        <taxon>fabids</taxon>
        <taxon>Fabales</taxon>
        <taxon>Fabaceae</taxon>
        <taxon>Papilionoideae</taxon>
        <taxon>50 kb inversion clade</taxon>
        <taxon>NPAAA clade</taxon>
        <taxon>indigoferoid/millettioid clade</taxon>
        <taxon>Phaseoleae</taxon>
        <taxon>Phaseolus</taxon>
    </lineage>
</organism>
<keyword evidence="2" id="KW-1185">Reference proteome</keyword>
<accession>A0AAN9RSW3</accession>
<sequence length="127" mass="15206">MFRCLRILSYLFHPNTYSFPKLGSLIRDWISFPRFTVFHFSLTYSPQCYSFPKHSNLIWEWISFPCSAVFRFSPTYSPQPFQSFAISFVSEFHFQVSFSALSYLFTTTTTPFQSFTISFISQRRHRR</sequence>
<reference evidence="1 2" key="1">
    <citation type="submission" date="2024-01" db="EMBL/GenBank/DDBJ databases">
        <title>The genomes of 5 underutilized Papilionoideae crops provide insights into root nodulation and disease resistanc.</title>
        <authorList>
            <person name="Jiang F."/>
        </authorList>
    </citation>
    <scope>NUCLEOTIDE SEQUENCE [LARGE SCALE GENOMIC DNA]</scope>
    <source>
        <strain evidence="1">JINMINGXINNONG_FW02</strain>
        <tissue evidence="1">Leaves</tissue>
    </source>
</reference>
<dbReference type="EMBL" id="JAYMYR010000001">
    <property type="protein sequence ID" value="KAK7382539.1"/>
    <property type="molecule type" value="Genomic_DNA"/>
</dbReference>
<protein>
    <submittedName>
        <fullName evidence="1">Uncharacterized protein</fullName>
    </submittedName>
</protein>
<dbReference type="Proteomes" id="UP001374584">
    <property type="component" value="Unassembled WGS sequence"/>
</dbReference>
<evidence type="ECO:0000313" key="1">
    <source>
        <dbReference type="EMBL" id="KAK7382539.1"/>
    </source>
</evidence>
<evidence type="ECO:0000313" key="2">
    <source>
        <dbReference type="Proteomes" id="UP001374584"/>
    </source>
</evidence>
<dbReference type="AlphaFoldDB" id="A0AAN9RSW3"/>
<comment type="caution">
    <text evidence="1">The sequence shown here is derived from an EMBL/GenBank/DDBJ whole genome shotgun (WGS) entry which is preliminary data.</text>
</comment>